<evidence type="ECO:0000259" key="5">
    <source>
        <dbReference type="PROSITE" id="PS51194"/>
    </source>
</evidence>
<feature type="domain" description="Helicase ATP-binding" evidence="4">
    <location>
        <begin position="245"/>
        <end position="414"/>
    </location>
</feature>
<dbReference type="InterPro" id="IPR001650">
    <property type="entry name" value="Helicase_C-like"/>
</dbReference>
<dbReference type="InterPro" id="IPR000330">
    <property type="entry name" value="SNF2_N"/>
</dbReference>
<organism evidence="6 7">
    <name type="scientific">Aplosporella prunicola CBS 121167</name>
    <dbReference type="NCBI Taxonomy" id="1176127"/>
    <lineage>
        <taxon>Eukaryota</taxon>
        <taxon>Fungi</taxon>
        <taxon>Dikarya</taxon>
        <taxon>Ascomycota</taxon>
        <taxon>Pezizomycotina</taxon>
        <taxon>Dothideomycetes</taxon>
        <taxon>Dothideomycetes incertae sedis</taxon>
        <taxon>Botryosphaeriales</taxon>
        <taxon>Aplosporellaceae</taxon>
        <taxon>Aplosporella</taxon>
    </lineage>
</organism>
<dbReference type="OrthoDB" id="4500730at2759"/>
<sequence>MSTDTTESSTDEETSKLTIDDPKVKAHVEKLHKQLLRILDGGVHGREQTPLLTYIQAIVGKWHGDLRNCTSASLKPISASVQRQILQDIFMERSEVVADVPMHLLDHTKVPTQPKDLLVHAADRSTNTPLHTNVQGNQDEVFTMEADVLAAIQLADHDPAYPSDEEEFHDDVFHIEQNIFRLQTMLDNNNVFSNNNPDKTDYEQACELLELDPVRPMLRTGDDPASPEVEILPHQVTAVKFFDDILSRTNLRGGILADSTGLGKTFTALLSINYLAKKRAKENAPYKPFLSLRLPTTSTVSEHVLCSLTSDDLAAGLSGELPEDHPNDFSSARSSTASKIILISYDLLSNEQIPTGCGGCVVLDEAHNIKDMDAAAFKATLSLDVNNYIFLTSAPINSPEDLQAYLRLLQPRNYKPKWPDSAMLDDEDFVSYYSELGDQDESLLNADLFRMFLNMQDMLNTTAADRVLTPILRLIQLRRTVTSIINRPHQYGGDFSVAQCIAPRRAYMVELQPHKSERTDNNNRVNNTWTQQYPDEVDEPTYRSVLHHLVLSNGFTGLGGLHHPVDLQERALEGLDPADHGLSFLITMVITDPWAPANILEEPEERLAYICRRSAKLCALAGICDLHIVKRKERMIVVTETPEFQWIVESFALLCGFNVASIKEDTPAEEREAITDAFNDPDVTEYQILISTGDLIRQGLNLHNHCWVMAIMDPPRSASHAQRLQTRLYRIGQAHPAYIYTLHNRHSVDEFIQGHNAEKVHDWLTALARHFYEPDIANTEEEVGIDLSDMKEEMLDDCINSLFCSLFGQSTSYNTDEYRDPAKLVP</sequence>
<accession>A0A6A6BKF2</accession>
<dbReference type="Pfam" id="PF00176">
    <property type="entry name" value="SNF2-rel_dom"/>
    <property type="match status" value="1"/>
</dbReference>
<dbReference type="InterPro" id="IPR014001">
    <property type="entry name" value="Helicase_ATP-bd"/>
</dbReference>
<dbReference type="CDD" id="cd18793">
    <property type="entry name" value="SF2_C_SNF"/>
    <property type="match status" value="1"/>
</dbReference>
<evidence type="ECO:0000256" key="2">
    <source>
        <dbReference type="ARBA" id="ARBA00022801"/>
    </source>
</evidence>
<dbReference type="Proteomes" id="UP000799438">
    <property type="component" value="Unassembled WGS sequence"/>
</dbReference>
<dbReference type="GO" id="GO:0005634">
    <property type="term" value="C:nucleus"/>
    <property type="evidence" value="ECO:0007669"/>
    <property type="project" value="TreeGrafter"/>
</dbReference>
<keyword evidence="1" id="KW-0547">Nucleotide-binding</keyword>
<dbReference type="RefSeq" id="XP_033398763.1">
    <property type="nucleotide sequence ID" value="XM_033542037.1"/>
</dbReference>
<evidence type="ECO:0008006" key="8">
    <source>
        <dbReference type="Google" id="ProtNLM"/>
    </source>
</evidence>
<dbReference type="Pfam" id="PF00271">
    <property type="entry name" value="Helicase_C"/>
    <property type="match status" value="1"/>
</dbReference>
<dbReference type="PROSITE" id="PS51194">
    <property type="entry name" value="HELICASE_CTER"/>
    <property type="match status" value="1"/>
</dbReference>
<dbReference type="GO" id="GO:0008094">
    <property type="term" value="F:ATP-dependent activity, acting on DNA"/>
    <property type="evidence" value="ECO:0007669"/>
    <property type="project" value="TreeGrafter"/>
</dbReference>
<evidence type="ECO:0000259" key="4">
    <source>
        <dbReference type="PROSITE" id="PS51192"/>
    </source>
</evidence>
<dbReference type="GO" id="GO:0005524">
    <property type="term" value="F:ATP binding"/>
    <property type="evidence" value="ECO:0007669"/>
    <property type="project" value="UniProtKB-KW"/>
</dbReference>
<dbReference type="EMBL" id="ML995483">
    <property type="protein sequence ID" value="KAF2143051.1"/>
    <property type="molecule type" value="Genomic_DNA"/>
</dbReference>
<reference evidence="6" key="1">
    <citation type="journal article" date="2020" name="Stud. Mycol.">
        <title>101 Dothideomycetes genomes: a test case for predicting lifestyles and emergence of pathogens.</title>
        <authorList>
            <person name="Haridas S."/>
            <person name="Albert R."/>
            <person name="Binder M."/>
            <person name="Bloem J."/>
            <person name="Labutti K."/>
            <person name="Salamov A."/>
            <person name="Andreopoulos B."/>
            <person name="Baker S."/>
            <person name="Barry K."/>
            <person name="Bills G."/>
            <person name="Bluhm B."/>
            <person name="Cannon C."/>
            <person name="Castanera R."/>
            <person name="Culley D."/>
            <person name="Daum C."/>
            <person name="Ezra D."/>
            <person name="Gonzalez J."/>
            <person name="Henrissat B."/>
            <person name="Kuo A."/>
            <person name="Liang C."/>
            <person name="Lipzen A."/>
            <person name="Lutzoni F."/>
            <person name="Magnuson J."/>
            <person name="Mondo S."/>
            <person name="Nolan M."/>
            <person name="Ohm R."/>
            <person name="Pangilinan J."/>
            <person name="Park H.-J."/>
            <person name="Ramirez L."/>
            <person name="Alfaro M."/>
            <person name="Sun H."/>
            <person name="Tritt A."/>
            <person name="Yoshinaga Y."/>
            <person name="Zwiers L.-H."/>
            <person name="Turgeon B."/>
            <person name="Goodwin S."/>
            <person name="Spatafora J."/>
            <person name="Crous P."/>
            <person name="Grigoriev I."/>
        </authorList>
    </citation>
    <scope>NUCLEOTIDE SEQUENCE</scope>
    <source>
        <strain evidence="6">CBS 121167</strain>
    </source>
</reference>
<name>A0A6A6BKF2_9PEZI</name>
<dbReference type="PROSITE" id="PS51192">
    <property type="entry name" value="HELICASE_ATP_BIND_1"/>
    <property type="match status" value="1"/>
</dbReference>
<evidence type="ECO:0000256" key="3">
    <source>
        <dbReference type="ARBA" id="ARBA00022840"/>
    </source>
</evidence>
<dbReference type="PANTHER" id="PTHR45626">
    <property type="entry name" value="TRANSCRIPTION TERMINATION FACTOR 2-RELATED"/>
    <property type="match status" value="1"/>
</dbReference>
<dbReference type="InterPro" id="IPR038718">
    <property type="entry name" value="SNF2-like_sf"/>
</dbReference>
<dbReference type="GO" id="GO:0016787">
    <property type="term" value="F:hydrolase activity"/>
    <property type="evidence" value="ECO:0007669"/>
    <property type="project" value="UniProtKB-KW"/>
</dbReference>
<dbReference type="GeneID" id="54299534"/>
<keyword evidence="7" id="KW-1185">Reference proteome</keyword>
<keyword evidence="3" id="KW-0067">ATP-binding</keyword>
<dbReference type="SMART" id="SM00487">
    <property type="entry name" value="DEXDc"/>
    <property type="match status" value="1"/>
</dbReference>
<feature type="domain" description="Helicase C-terminal" evidence="5">
    <location>
        <begin position="622"/>
        <end position="793"/>
    </location>
</feature>
<evidence type="ECO:0000256" key="1">
    <source>
        <dbReference type="ARBA" id="ARBA00022741"/>
    </source>
</evidence>
<dbReference type="Gene3D" id="3.40.50.300">
    <property type="entry name" value="P-loop containing nucleotide triphosphate hydrolases"/>
    <property type="match status" value="1"/>
</dbReference>
<dbReference type="InterPro" id="IPR049730">
    <property type="entry name" value="SNF2/RAD54-like_C"/>
</dbReference>
<protein>
    <recommendedName>
        <fullName evidence="8">Helicase ATP-binding domain-containing protein</fullName>
    </recommendedName>
</protein>
<dbReference type="GO" id="GO:0006281">
    <property type="term" value="P:DNA repair"/>
    <property type="evidence" value="ECO:0007669"/>
    <property type="project" value="TreeGrafter"/>
</dbReference>
<keyword evidence="2" id="KW-0378">Hydrolase</keyword>
<dbReference type="InterPro" id="IPR027417">
    <property type="entry name" value="P-loop_NTPase"/>
</dbReference>
<gene>
    <name evidence="6" type="ORF">K452DRAFT_297556</name>
</gene>
<dbReference type="AlphaFoldDB" id="A0A6A6BKF2"/>
<dbReference type="Gene3D" id="3.40.50.10810">
    <property type="entry name" value="Tandem AAA-ATPase domain"/>
    <property type="match status" value="1"/>
</dbReference>
<evidence type="ECO:0000313" key="6">
    <source>
        <dbReference type="EMBL" id="KAF2143051.1"/>
    </source>
</evidence>
<evidence type="ECO:0000313" key="7">
    <source>
        <dbReference type="Proteomes" id="UP000799438"/>
    </source>
</evidence>
<dbReference type="InterPro" id="IPR050628">
    <property type="entry name" value="SNF2_RAD54_helicase_TF"/>
</dbReference>
<dbReference type="SUPFAM" id="SSF52540">
    <property type="entry name" value="P-loop containing nucleoside triphosphate hydrolases"/>
    <property type="match status" value="2"/>
</dbReference>
<proteinExistence type="predicted"/>